<name>A0A915CK21_PARUN</name>
<reference evidence="2" key="1">
    <citation type="submission" date="2022-11" db="UniProtKB">
        <authorList>
            <consortium name="WormBaseParasite"/>
        </authorList>
    </citation>
    <scope>IDENTIFICATION</scope>
</reference>
<evidence type="ECO:0000313" key="1">
    <source>
        <dbReference type="Proteomes" id="UP000887569"/>
    </source>
</evidence>
<dbReference type="WBParaSite" id="PgR285_g003_t01">
    <property type="protein sequence ID" value="PgR285_g003_t01"/>
    <property type="gene ID" value="PgR285_g003"/>
</dbReference>
<accession>A0A915CK21</accession>
<protein>
    <submittedName>
        <fullName evidence="2">Uncharacterized protein</fullName>
    </submittedName>
</protein>
<keyword evidence="1" id="KW-1185">Reference proteome</keyword>
<proteinExistence type="predicted"/>
<dbReference type="Proteomes" id="UP000887569">
    <property type="component" value="Unplaced"/>
</dbReference>
<organism evidence="1 2">
    <name type="scientific">Parascaris univalens</name>
    <name type="common">Nematode worm</name>
    <dbReference type="NCBI Taxonomy" id="6257"/>
    <lineage>
        <taxon>Eukaryota</taxon>
        <taxon>Metazoa</taxon>
        <taxon>Ecdysozoa</taxon>
        <taxon>Nematoda</taxon>
        <taxon>Chromadorea</taxon>
        <taxon>Rhabditida</taxon>
        <taxon>Spirurina</taxon>
        <taxon>Ascaridomorpha</taxon>
        <taxon>Ascaridoidea</taxon>
        <taxon>Ascarididae</taxon>
        <taxon>Parascaris</taxon>
    </lineage>
</organism>
<sequence length="132" mass="16344">MAAREWTFRELHNGEVAHVSFHSNEVGIKKECTTDERRDFTKYGTRAVGRTRKKIMREETPEQREARRARYRRYQQERLRRETPYQRMKRLENLSRNYYRRKRMREQALRRHTEHVLEHSTEVNLGVEPHFD</sequence>
<dbReference type="AlphaFoldDB" id="A0A915CK21"/>
<evidence type="ECO:0000313" key="2">
    <source>
        <dbReference type="WBParaSite" id="PgR285_g003_t01"/>
    </source>
</evidence>